<comment type="caution">
    <text evidence="1">The sequence shown here is derived from an EMBL/GenBank/DDBJ whole genome shotgun (WGS) entry which is preliminary data.</text>
</comment>
<dbReference type="EMBL" id="JFHD01000027">
    <property type="protein sequence ID" value="KDR27194.1"/>
    <property type="molecule type" value="Genomic_DNA"/>
</dbReference>
<accession>A0A656QI98</accession>
<sequence length="84" mass="9349">MSLAVRRANGQRLSAIVVVLRFSWRNISARPKQPMMVVPMYPFERGELDFLQISPRSSVHHLGLIQAVDRFGQSVVVGVADGSD</sequence>
<dbReference type="Proteomes" id="UP000027451">
    <property type="component" value="Unassembled WGS sequence"/>
</dbReference>
<protein>
    <submittedName>
        <fullName evidence="1">Uncharacterized protein</fullName>
    </submittedName>
</protein>
<evidence type="ECO:0000313" key="2">
    <source>
        <dbReference type="Proteomes" id="UP000027451"/>
    </source>
</evidence>
<proteinExistence type="predicted"/>
<name>A0A656QI98_9BURK</name>
<dbReference type="AlphaFoldDB" id="A0A656QI98"/>
<gene>
    <name evidence="1" type="ORF">BG60_18360</name>
</gene>
<evidence type="ECO:0000313" key="1">
    <source>
        <dbReference type="EMBL" id="KDR27194.1"/>
    </source>
</evidence>
<reference evidence="1 2" key="1">
    <citation type="submission" date="2014-03" db="EMBL/GenBank/DDBJ databases">
        <title>Draft Genome Sequences of Four Burkholderia Strains.</title>
        <authorList>
            <person name="Liu X.Y."/>
            <person name="Li C.X."/>
            <person name="Xu J.H."/>
        </authorList>
    </citation>
    <scope>NUCLEOTIDE SEQUENCE [LARGE SCALE GENOMIC DNA]</scope>
    <source>
        <strain evidence="1 2">OP-1</strain>
    </source>
</reference>
<organism evidence="1 2">
    <name type="scientific">Caballeronia zhejiangensis</name>
    <dbReference type="NCBI Taxonomy" id="871203"/>
    <lineage>
        <taxon>Bacteria</taxon>
        <taxon>Pseudomonadati</taxon>
        <taxon>Pseudomonadota</taxon>
        <taxon>Betaproteobacteria</taxon>
        <taxon>Burkholderiales</taxon>
        <taxon>Burkholderiaceae</taxon>
        <taxon>Caballeronia</taxon>
    </lineage>
</organism>
<keyword evidence="2" id="KW-1185">Reference proteome</keyword>